<reference evidence="6" key="1">
    <citation type="journal article" date="2023" name="IMA Fungus">
        <title>Comparative genomic study of the Penicillium genus elucidates a diverse pangenome and 15 lateral gene transfer events.</title>
        <authorList>
            <person name="Petersen C."/>
            <person name="Sorensen T."/>
            <person name="Nielsen M.R."/>
            <person name="Sondergaard T.E."/>
            <person name="Sorensen J.L."/>
            <person name="Fitzpatrick D.A."/>
            <person name="Frisvad J.C."/>
            <person name="Nielsen K.L."/>
        </authorList>
    </citation>
    <scope>NUCLEOTIDE SEQUENCE</scope>
    <source>
        <strain evidence="6">IBT 15450</strain>
    </source>
</reference>
<dbReference type="AlphaFoldDB" id="A0AAD6NGD8"/>
<dbReference type="SMART" id="SM00066">
    <property type="entry name" value="GAL4"/>
    <property type="match status" value="1"/>
</dbReference>
<dbReference type="InterPro" id="IPR036864">
    <property type="entry name" value="Zn2-C6_fun-type_DNA-bd_sf"/>
</dbReference>
<evidence type="ECO:0000259" key="5">
    <source>
        <dbReference type="PROSITE" id="PS50048"/>
    </source>
</evidence>
<dbReference type="InterPro" id="IPR053187">
    <property type="entry name" value="Notoamide_regulator"/>
</dbReference>
<keyword evidence="1" id="KW-0805">Transcription regulation</keyword>
<accession>A0AAD6NGD8</accession>
<gene>
    <name evidence="6" type="ORF">N7460_001229</name>
</gene>
<comment type="caution">
    <text evidence="6">The sequence shown here is derived from an EMBL/GenBank/DDBJ whole genome shotgun (WGS) entry which is preliminary data.</text>
</comment>
<dbReference type="Proteomes" id="UP001219568">
    <property type="component" value="Unassembled WGS sequence"/>
</dbReference>
<keyword evidence="3" id="KW-0804">Transcription</keyword>
<feature type="domain" description="Zn(2)-C6 fungal-type" evidence="5">
    <location>
        <begin position="43"/>
        <end position="73"/>
    </location>
</feature>
<evidence type="ECO:0000256" key="1">
    <source>
        <dbReference type="ARBA" id="ARBA00023015"/>
    </source>
</evidence>
<evidence type="ECO:0000256" key="2">
    <source>
        <dbReference type="ARBA" id="ARBA00023125"/>
    </source>
</evidence>
<dbReference type="InterPro" id="IPR001138">
    <property type="entry name" value="Zn2Cys6_DnaBD"/>
</dbReference>
<keyword evidence="2" id="KW-0238">DNA-binding</keyword>
<organism evidence="6 7">
    <name type="scientific">Penicillium canescens</name>
    <dbReference type="NCBI Taxonomy" id="5083"/>
    <lineage>
        <taxon>Eukaryota</taxon>
        <taxon>Fungi</taxon>
        <taxon>Dikarya</taxon>
        <taxon>Ascomycota</taxon>
        <taxon>Pezizomycotina</taxon>
        <taxon>Eurotiomycetes</taxon>
        <taxon>Eurotiomycetidae</taxon>
        <taxon>Eurotiales</taxon>
        <taxon>Aspergillaceae</taxon>
        <taxon>Penicillium</taxon>
    </lineage>
</organism>
<dbReference type="PROSITE" id="PS50048">
    <property type="entry name" value="ZN2_CY6_FUNGAL_2"/>
    <property type="match status" value="1"/>
</dbReference>
<protein>
    <recommendedName>
        <fullName evidence="5">Zn(2)-C6 fungal-type domain-containing protein</fullName>
    </recommendedName>
</protein>
<dbReference type="CDD" id="cd12148">
    <property type="entry name" value="fungal_TF_MHR"/>
    <property type="match status" value="1"/>
</dbReference>
<dbReference type="PANTHER" id="PTHR47256">
    <property type="entry name" value="ZN(II)2CYS6 TRANSCRIPTION FACTOR (EUROFUNG)-RELATED"/>
    <property type="match status" value="1"/>
</dbReference>
<dbReference type="EMBL" id="JAQJZL010000001">
    <property type="protein sequence ID" value="KAJ6057955.1"/>
    <property type="molecule type" value="Genomic_DNA"/>
</dbReference>
<reference evidence="6" key="2">
    <citation type="submission" date="2023-01" db="EMBL/GenBank/DDBJ databases">
        <authorList>
            <person name="Petersen C."/>
        </authorList>
    </citation>
    <scope>NUCLEOTIDE SEQUENCE</scope>
    <source>
        <strain evidence="6">IBT 15450</strain>
    </source>
</reference>
<dbReference type="CDD" id="cd00067">
    <property type="entry name" value="GAL4"/>
    <property type="match status" value="1"/>
</dbReference>
<evidence type="ECO:0000313" key="6">
    <source>
        <dbReference type="EMBL" id="KAJ6057955.1"/>
    </source>
</evidence>
<dbReference type="Gene3D" id="4.10.240.10">
    <property type="entry name" value="Zn(2)-C6 fungal-type DNA-binding domain"/>
    <property type="match status" value="1"/>
</dbReference>
<evidence type="ECO:0000256" key="3">
    <source>
        <dbReference type="ARBA" id="ARBA00023163"/>
    </source>
</evidence>
<proteinExistence type="predicted"/>
<dbReference type="SUPFAM" id="SSF57701">
    <property type="entry name" value="Zn2/Cys6 DNA-binding domain"/>
    <property type="match status" value="1"/>
</dbReference>
<dbReference type="GO" id="GO:0008270">
    <property type="term" value="F:zinc ion binding"/>
    <property type="evidence" value="ECO:0007669"/>
    <property type="project" value="InterPro"/>
</dbReference>
<evidence type="ECO:0000313" key="7">
    <source>
        <dbReference type="Proteomes" id="UP001219568"/>
    </source>
</evidence>
<dbReference type="Pfam" id="PF00172">
    <property type="entry name" value="Zn_clus"/>
    <property type="match status" value="1"/>
</dbReference>
<dbReference type="GO" id="GO:0003677">
    <property type="term" value="F:DNA binding"/>
    <property type="evidence" value="ECO:0007669"/>
    <property type="project" value="UniProtKB-KW"/>
</dbReference>
<dbReference type="GO" id="GO:0000981">
    <property type="term" value="F:DNA-binding transcription factor activity, RNA polymerase II-specific"/>
    <property type="evidence" value="ECO:0007669"/>
    <property type="project" value="InterPro"/>
</dbReference>
<keyword evidence="7" id="KW-1185">Reference proteome</keyword>
<sequence>MSGTSSDNQKSTFTPLNGVEGKVAIPRLPNEHPGIHPFRTTSACSACREKKAKCDGQRPRCLNCIQLDRVCTYTGSKRDNQKLQLHSLQRKIEVYEALLGEIIAQATINERVSVNNIIKKHFTASPEVFSDILASESLTKHHVQVPNSKVSLGQMYQSMSHNAKLKRPITKDPPVRVNSIKFWTSIVENDTASHLLSFYFTWENPTWNLIDLDMFLQDLETHYPGRYCSRLLVHILLFFGCSFSYRLNRITDRREEKGLGQKLYDQIQLLWENDKGSPDLPTIQSGILLGLLSCTFGVDRLGTQFIMNGAKFYLQSGYDTVERCSESGEEENELSSAELSQEMVSWAIFDIQALASQVYRKVSHWPVPPPQRCSAQQAARLDEDMEWKPYPFDLPVFRPHYYTTLRYRSALAAIVNEVAAFSLRLTGTMTKDDQEYCYKLYNRIVTWKASLPPAILPENNTTPHILCLHFYYQATLISLSTLFTTKASPITDSGEQNKIDFDHVKFEAMETIGSLILIFKHRHGWKSIPIVMLHYFCLAGVHATSQLDGHNPKWALVLESCVVGLWHMSLGWGRLCKAFLRTIELVLKSNDPDPSLVPIKVTSIFKHLNSDMWSATDVASLSADYVVQRVSSKANVPTAGSVSHQTVEDLIRAMENL</sequence>
<name>A0AAD6NGD8_PENCN</name>
<evidence type="ECO:0000256" key="4">
    <source>
        <dbReference type="ARBA" id="ARBA00023242"/>
    </source>
</evidence>
<keyword evidence="4" id="KW-0539">Nucleus</keyword>
<dbReference type="PROSITE" id="PS00463">
    <property type="entry name" value="ZN2_CY6_FUNGAL_1"/>
    <property type="match status" value="1"/>
</dbReference>
<dbReference type="PANTHER" id="PTHR47256:SF3">
    <property type="entry name" value="ZN(II)2CYS6 TRANSCRIPTION FACTOR (EUROFUNG)"/>
    <property type="match status" value="1"/>
</dbReference>